<dbReference type="EMBL" id="CADCUB010000117">
    <property type="protein sequence ID" value="CAA9341745.1"/>
    <property type="molecule type" value="Genomic_DNA"/>
</dbReference>
<accession>A0A6J4LT71</accession>
<dbReference type="SUPFAM" id="SSF57802">
    <property type="entry name" value="Rubredoxin-like"/>
    <property type="match status" value="1"/>
</dbReference>
<dbReference type="Gene3D" id="3.60.15.10">
    <property type="entry name" value="Ribonuclease Z/Hydroxyacylglutathione hydrolase-like"/>
    <property type="match status" value="1"/>
</dbReference>
<reference evidence="2" key="1">
    <citation type="submission" date="2020-02" db="EMBL/GenBank/DDBJ databases">
        <authorList>
            <person name="Meier V. D."/>
        </authorList>
    </citation>
    <scope>NUCLEOTIDE SEQUENCE</scope>
    <source>
        <strain evidence="2">AVDCRST_MAG07</strain>
    </source>
</reference>
<gene>
    <name evidence="2" type="ORF">AVDCRST_MAG07-2412</name>
</gene>
<organism evidence="2">
    <name type="scientific">uncultured Frankineae bacterium</name>
    <dbReference type="NCBI Taxonomy" id="437475"/>
    <lineage>
        <taxon>Bacteria</taxon>
        <taxon>Bacillati</taxon>
        <taxon>Actinomycetota</taxon>
        <taxon>Actinomycetes</taxon>
        <taxon>Frankiales</taxon>
        <taxon>environmental samples</taxon>
    </lineage>
</organism>
<proteinExistence type="predicted"/>
<dbReference type="InterPro" id="IPR036866">
    <property type="entry name" value="RibonucZ/Hydroxyglut_hydro"/>
</dbReference>
<dbReference type="InterPro" id="IPR001279">
    <property type="entry name" value="Metallo-B-lactamas"/>
</dbReference>
<dbReference type="AlphaFoldDB" id="A0A6J4LT71"/>
<name>A0A6J4LT71_9ACTN</name>
<dbReference type="PANTHER" id="PTHR36839:SF1">
    <property type="entry name" value="METALLO-BETA-LACTAMASE FAMILY PROTEIN (AFU_ORTHOLOGUE AFUA_5G12770)"/>
    <property type="match status" value="1"/>
</dbReference>
<feature type="domain" description="Metallo-beta-lactamase" evidence="1">
    <location>
        <begin position="141"/>
        <end position="239"/>
    </location>
</feature>
<dbReference type="GO" id="GO:0016787">
    <property type="term" value="F:hydrolase activity"/>
    <property type="evidence" value="ECO:0007669"/>
    <property type="project" value="UniProtKB-KW"/>
</dbReference>
<evidence type="ECO:0000313" key="2">
    <source>
        <dbReference type="EMBL" id="CAA9341745.1"/>
    </source>
</evidence>
<dbReference type="SUPFAM" id="SSF56281">
    <property type="entry name" value="Metallo-hydrolase/oxidoreductase"/>
    <property type="match status" value="1"/>
</dbReference>
<sequence>MTDQVTTYVQPHADRRDLLPQHPAYACTNCGHWQRWPSVPQVCPVCADVRNALPEDGFAFATTDEVDAQVTCSWGPTVCPGITEFRCEPRFGLDSRGWVLETDIGLVGFECAPWYDQAALDELRRRGGLQVLASSHVHGYGALWRVQEQLDPPVVAVGVRDLLWTKAFRVTWPADDVLELAPGLTMHRTGGHFDGHSVLHDSRRGVLFCGDSLKVDLGPSGEAVALSAHKAFHAQIPLSHGELREYRSVIAPLEFDTVFTPFEGATGITTGHVLRLVDRLLSGPPSAGPVPLDELQPA</sequence>
<evidence type="ECO:0000259" key="1">
    <source>
        <dbReference type="Pfam" id="PF00753"/>
    </source>
</evidence>
<keyword evidence="2" id="KW-0378">Hydrolase</keyword>
<protein>
    <submittedName>
        <fullName evidence="2">Zn-dependent hydrolase</fullName>
    </submittedName>
</protein>
<dbReference type="Pfam" id="PF00753">
    <property type="entry name" value="Lactamase_B"/>
    <property type="match status" value="1"/>
</dbReference>
<dbReference type="PANTHER" id="PTHR36839">
    <property type="entry name" value="METALLO-BETA-LACTAMASE FAMILY PROTEIN (AFU_ORTHOLOGUE AFUA_5G12770)"/>
    <property type="match status" value="1"/>
</dbReference>